<dbReference type="EMBL" id="BMWY01000001">
    <property type="protein sequence ID" value="GGZ43549.1"/>
    <property type="molecule type" value="Genomic_DNA"/>
</dbReference>
<dbReference type="InterPro" id="IPR054246">
    <property type="entry name" value="DUF6973"/>
</dbReference>
<dbReference type="RefSeq" id="WP_027884738.1">
    <property type="nucleotide sequence ID" value="NZ_BMWY01000001.1"/>
</dbReference>
<evidence type="ECO:0000313" key="3">
    <source>
        <dbReference type="Proteomes" id="UP000615593"/>
    </source>
</evidence>
<sequence>MAIWAKIKQLNLKQTFILGKTFLFRPGLLFPTYRATRQTVQICNRLFGKAHHKNNKTNAFRHALWNFLIAEKSFPQLNEKTKAIAWAKEITDLHEKLSPNPELPRTMDLHNNEVGRSLFQQEITSKKIIEKLQEMMKEAQFVNQVAEIPNYPERLVYIESLKN</sequence>
<comment type="caution">
    <text evidence="2">The sequence shown here is derived from an EMBL/GenBank/DDBJ whole genome shotgun (WGS) entry which is preliminary data.</text>
</comment>
<gene>
    <name evidence="2" type="ORF">GCM10008088_00590</name>
</gene>
<dbReference type="Pfam" id="PF22322">
    <property type="entry name" value="DUF6973"/>
    <property type="match status" value="1"/>
</dbReference>
<organism evidence="2 3">
    <name type="scientific">Mesonia mobilis</name>
    <dbReference type="NCBI Taxonomy" id="369791"/>
    <lineage>
        <taxon>Bacteria</taxon>
        <taxon>Pseudomonadati</taxon>
        <taxon>Bacteroidota</taxon>
        <taxon>Flavobacteriia</taxon>
        <taxon>Flavobacteriales</taxon>
        <taxon>Flavobacteriaceae</taxon>
        <taxon>Mesonia</taxon>
    </lineage>
</organism>
<evidence type="ECO:0000313" key="2">
    <source>
        <dbReference type="EMBL" id="GGZ43549.1"/>
    </source>
</evidence>
<reference evidence="3" key="1">
    <citation type="journal article" date="2019" name="Int. J. Syst. Evol. Microbiol.">
        <title>The Global Catalogue of Microorganisms (GCM) 10K type strain sequencing project: providing services to taxonomists for standard genome sequencing and annotation.</title>
        <authorList>
            <consortium name="The Broad Institute Genomics Platform"/>
            <consortium name="The Broad Institute Genome Sequencing Center for Infectious Disease"/>
            <person name="Wu L."/>
            <person name="Ma J."/>
        </authorList>
    </citation>
    <scope>NUCLEOTIDE SEQUENCE [LARGE SCALE GENOMIC DNA]</scope>
    <source>
        <strain evidence="3">KCTC 12708</strain>
    </source>
</reference>
<proteinExistence type="predicted"/>
<feature type="domain" description="DUF6973" evidence="1">
    <location>
        <begin position="21"/>
        <end position="139"/>
    </location>
</feature>
<accession>A0ABQ3BFU7</accession>
<name>A0ABQ3BFU7_9FLAO</name>
<dbReference type="GeneID" id="94367697"/>
<dbReference type="Proteomes" id="UP000615593">
    <property type="component" value="Unassembled WGS sequence"/>
</dbReference>
<keyword evidence="3" id="KW-1185">Reference proteome</keyword>
<evidence type="ECO:0000259" key="1">
    <source>
        <dbReference type="Pfam" id="PF22322"/>
    </source>
</evidence>
<protein>
    <recommendedName>
        <fullName evidence="1">DUF6973 domain-containing protein</fullName>
    </recommendedName>
</protein>